<accession>A0A1Y3L666</accession>
<gene>
    <name evidence="1" type="ORF">B8W72_16085</name>
</gene>
<organism evidence="1 2">
    <name type="scientific">Pseudomonas putida</name>
    <name type="common">Arthrobacter siderocapsulatus</name>
    <dbReference type="NCBI Taxonomy" id="303"/>
    <lineage>
        <taxon>Bacteria</taxon>
        <taxon>Pseudomonadati</taxon>
        <taxon>Pseudomonadota</taxon>
        <taxon>Gammaproteobacteria</taxon>
        <taxon>Pseudomonadales</taxon>
        <taxon>Pseudomonadaceae</taxon>
        <taxon>Pseudomonas</taxon>
    </lineage>
</organism>
<dbReference type="Proteomes" id="UP000196082">
    <property type="component" value="Unassembled WGS sequence"/>
</dbReference>
<evidence type="ECO:0008006" key="3">
    <source>
        <dbReference type="Google" id="ProtNLM"/>
    </source>
</evidence>
<dbReference type="RefSeq" id="WP_086976743.1">
    <property type="nucleotide sequence ID" value="NZ_NFSB01000079.1"/>
</dbReference>
<dbReference type="InterPro" id="IPR046516">
    <property type="entry name" value="DUF6694"/>
</dbReference>
<proteinExistence type="predicted"/>
<dbReference type="PROSITE" id="PS51257">
    <property type="entry name" value="PROKAR_LIPOPROTEIN"/>
    <property type="match status" value="1"/>
</dbReference>
<comment type="caution">
    <text evidence="1">The sequence shown here is derived from an EMBL/GenBank/DDBJ whole genome shotgun (WGS) entry which is preliminary data.</text>
</comment>
<protein>
    <recommendedName>
        <fullName evidence="3">Lipoprotein</fullName>
    </recommendedName>
</protein>
<name>A0A1Y3L666_PSEPU</name>
<dbReference type="AlphaFoldDB" id="A0A1Y3L666"/>
<sequence>MRKIIAAAIVAILLSGCGEPRIDGSSEEAFHKSMSKVAESLPEENRKQFTADVMLLAFQNMDIGKVMSGKQRPEDVPGIMLSSLNGKTAAEVSAEASRVREARAMREKEQALSEISDLMDKKRKSELAKVELEKFEVLKSRYYKRKVEYSFMDDSVIELNVRNGTDKAVSRAFFKGTISSPGRSVPWLVEEFNHSIAGGMEPGESQSWSLAPNSFSAWGKVNPPTDAVLTVEVVRLNGADGKPIFGDGEFTERDADRLESLRKQYPN</sequence>
<evidence type="ECO:0000313" key="2">
    <source>
        <dbReference type="Proteomes" id="UP000196082"/>
    </source>
</evidence>
<dbReference type="EMBL" id="NFSB01000079">
    <property type="protein sequence ID" value="OUM30922.1"/>
    <property type="molecule type" value="Genomic_DNA"/>
</dbReference>
<reference evidence="1 2" key="1">
    <citation type="submission" date="2017-05" db="EMBL/GenBank/DDBJ databases">
        <title>Whole genome sequence of Pseudomonas putida isolate 1312 commercialized as a biostimulant.</title>
        <authorList>
            <person name="Crovadore J."/>
            <person name="Blanc P."/>
            <person name="Chablais R."/>
            <person name="Cochard B."/>
            <person name="Grizard D."/>
            <person name="Lefort F."/>
        </authorList>
    </citation>
    <scope>NUCLEOTIDE SEQUENCE [LARGE SCALE GENOMIC DNA]</scope>
    <source>
        <strain evidence="1 2">1312</strain>
    </source>
</reference>
<evidence type="ECO:0000313" key="1">
    <source>
        <dbReference type="EMBL" id="OUM30922.1"/>
    </source>
</evidence>
<dbReference type="Pfam" id="PF20404">
    <property type="entry name" value="DUF6694"/>
    <property type="match status" value="1"/>
</dbReference>